<evidence type="ECO:0000313" key="3">
    <source>
        <dbReference type="Proteomes" id="UP001642360"/>
    </source>
</evidence>
<dbReference type="PANTHER" id="PTHR21277">
    <property type="entry name" value="TRANSCRIPTIONAL ADAPTER 1"/>
    <property type="match status" value="1"/>
</dbReference>
<feature type="region of interest" description="Disordered" evidence="1">
    <location>
        <begin position="180"/>
        <end position="205"/>
    </location>
</feature>
<dbReference type="Proteomes" id="UP001642360">
    <property type="component" value="Unassembled WGS sequence"/>
</dbReference>
<dbReference type="PANTHER" id="PTHR21277:SF29">
    <property type="entry name" value="TRANSCRIPTIONAL REGULATOR OF RNA POLII, SAGA, SUBUNIT"/>
    <property type="match status" value="1"/>
</dbReference>
<dbReference type="InterPro" id="IPR024738">
    <property type="entry name" value="Hfi1/Tada1"/>
</dbReference>
<dbReference type="AlphaFoldDB" id="A0ABC8UML1"/>
<gene>
    <name evidence="2" type="ORF">ILEXP_LOCUS52450</name>
</gene>
<sequence length="426" mass="47352">MAFLSQRPLLAFLTEIDLTIETKNSYGLGFVDFGIEELGYVLFEVHRLSCGSLIILILVAVMNSGIKMPVRRHSSRIDTLELKLRIEKKLGREKAEKYFNLLGRYLSLKLCKSEFDKLCIGLVGRENICLHNGLVRAIIKNACLAKTSPPKQSKMEALLNVKMPNGYQISSLQSVCRDVLPQSPRKGRTPNLRERKLRDHPSPLGPYGKTQSVACEVLLPKVQAQQSATVLSLGSRPLAEVSSVEEGEEVEQAAGSPRIYGRIPVTAPLGISIHTKGTRKVLRSGSAPSFNIDTCHNNGELPDTSSLKKRLGQKLEMEGLEISLDCVNLLNSGLDIFMKRLMKPCLEFASSRSEHKHLNQICFQAPSGCNGIRPKAYVPNPNKSFSASLLDFRVTMESNPRILGEDWPVQLEKVFLRASEESIRID</sequence>
<organism evidence="2 3">
    <name type="scientific">Ilex paraguariensis</name>
    <name type="common">yerba mate</name>
    <dbReference type="NCBI Taxonomy" id="185542"/>
    <lineage>
        <taxon>Eukaryota</taxon>
        <taxon>Viridiplantae</taxon>
        <taxon>Streptophyta</taxon>
        <taxon>Embryophyta</taxon>
        <taxon>Tracheophyta</taxon>
        <taxon>Spermatophyta</taxon>
        <taxon>Magnoliopsida</taxon>
        <taxon>eudicotyledons</taxon>
        <taxon>Gunneridae</taxon>
        <taxon>Pentapetalae</taxon>
        <taxon>asterids</taxon>
        <taxon>campanulids</taxon>
        <taxon>Aquifoliales</taxon>
        <taxon>Aquifoliaceae</taxon>
        <taxon>Ilex</taxon>
    </lineage>
</organism>
<evidence type="ECO:0000313" key="2">
    <source>
        <dbReference type="EMBL" id="CAK9182312.1"/>
    </source>
</evidence>
<reference evidence="2 3" key="1">
    <citation type="submission" date="2024-02" db="EMBL/GenBank/DDBJ databases">
        <authorList>
            <person name="Vignale AGUSTIN F."/>
            <person name="Sosa J E."/>
            <person name="Modenutti C."/>
        </authorList>
    </citation>
    <scope>NUCLEOTIDE SEQUENCE [LARGE SCALE GENOMIC DNA]</scope>
</reference>
<protein>
    <recommendedName>
        <fullName evidence="4">Transcriptional adapter 1</fullName>
    </recommendedName>
</protein>
<evidence type="ECO:0000256" key="1">
    <source>
        <dbReference type="SAM" id="MobiDB-lite"/>
    </source>
</evidence>
<comment type="caution">
    <text evidence="2">The sequence shown here is derived from an EMBL/GenBank/DDBJ whole genome shotgun (WGS) entry which is preliminary data.</text>
</comment>
<name>A0ABC8UML1_9AQUA</name>
<dbReference type="Pfam" id="PF12767">
    <property type="entry name" value="SAGA-Tad1"/>
    <property type="match status" value="1"/>
</dbReference>
<feature type="compositionally biased region" description="Basic and acidic residues" evidence="1">
    <location>
        <begin position="191"/>
        <end position="201"/>
    </location>
</feature>
<proteinExistence type="predicted"/>
<dbReference type="EMBL" id="CAUOFW020008303">
    <property type="protein sequence ID" value="CAK9182312.1"/>
    <property type="molecule type" value="Genomic_DNA"/>
</dbReference>
<keyword evidence="3" id="KW-1185">Reference proteome</keyword>
<evidence type="ECO:0008006" key="4">
    <source>
        <dbReference type="Google" id="ProtNLM"/>
    </source>
</evidence>
<accession>A0ABC8UML1</accession>